<dbReference type="SUPFAM" id="SSF52540">
    <property type="entry name" value="P-loop containing nucleoside triphosphate hydrolases"/>
    <property type="match status" value="1"/>
</dbReference>
<dbReference type="Gene3D" id="3.40.50.300">
    <property type="entry name" value="P-loop containing nucleotide triphosphate hydrolases"/>
    <property type="match status" value="1"/>
</dbReference>
<evidence type="ECO:0000256" key="1">
    <source>
        <dbReference type="ARBA" id="ARBA00022448"/>
    </source>
</evidence>
<accession>G8QYF3</accession>
<dbReference type="AlphaFoldDB" id="G8QYF3"/>
<proteinExistence type="predicted"/>
<dbReference type="OrthoDB" id="368820at2"/>
<dbReference type="FunFam" id="3.40.50.300:FF:000042">
    <property type="entry name" value="Maltose/maltodextrin ABC transporter, ATP-binding protein"/>
    <property type="match status" value="1"/>
</dbReference>
<evidence type="ECO:0000256" key="2">
    <source>
        <dbReference type="ARBA" id="ARBA00022741"/>
    </source>
</evidence>
<keyword evidence="3" id="KW-0067">ATP-binding</keyword>
<evidence type="ECO:0000313" key="6">
    <source>
        <dbReference type="Proteomes" id="UP000005632"/>
    </source>
</evidence>
<dbReference type="PROSITE" id="PS50893">
    <property type="entry name" value="ABC_TRANSPORTER_2"/>
    <property type="match status" value="1"/>
</dbReference>
<dbReference type="Pfam" id="PF00005">
    <property type="entry name" value="ABC_tran"/>
    <property type="match status" value="1"/>
</dbReference>
<dbReference type="GO" id="GO:0140359">
    <property type="term" value="F:ABC-type transporter activity"/>
    <property type="evidence" value="ECO:0007669"/>
    <property type="project" value="UniProtKB-ARBA"/>
</dbReference>
<dbReference type="InterPro" id="IPR003593">
    <property type="entry name" value="AAA+_ATPase"/>
</dbReference>
<name>G8QYF3_SPHPG</name>
<dbReference type="STRING" id="158190.SpiGrapes_3052"/>
<feature type="domain" description="ABC transporter" evidence="4">
    <location>
        <begin position="1"/>
        <end position="233"/>
    </location>
</feature>
<dbReference type="PANTHER" id="PTHR42781:SF4">
    <property type="entry name" value="SPERMIDINE_PUTRESCINE IMPORT ATP-BINDING PROTEIN POTA"/>
    <property type="match status" value="1"/>
</dbReference>
<evidence type="ECO:0000256" key="3">
    <source>
        <dbReference type="ARBA" id="ARBA00022840"/>
    </source>
</evidence>
<dbReference type="InterPro" id="IPR017871">
    <property type="entry name" value="ABC_transporter-like_CS"/>
</dbReference>
<dbReference type="GO" id="GO:0043190">
    <property type="term" value="C:ATP-binding cassette (ABC) transporter complex"/>
    <property type="evidence" value="ECO:0007669"/>
    <property type="project" value="UniProtKB-ARBA"/>
</dbReference>
<dbReference type="eggNOG" id="COG3842">
    <property type="taxonomic scope" value="Bacteria"/>
</dbReference>
<dbReference type="PROSITE" id="PS00211">
    <property type="entry name" value="ABC_TRANSPORTER_1"/>
    <property type="match status" value="1"/>
</dbReference>
<dbReference type="InterPro" id="IPR050093">
    <property type="entry name" value="ABC_SmlMolc_Importer"/>
</dbReference>
<dbReference type="InterPro" id="IPR003439">
    <property type="entry name" value="ABC_transporter-like_ATP-bd"/>
</dbReference>
<keyword evidence="6" id="KW-1185">Reference proteome</keyword>
<dbReference type="KEGG" id="sgp:SpiGrapes_3052"/>
<evidence type="ECO:0000259" key="4">
    <source>
        <dbReference type="PROSITE" id="PS50893"/>
    </source>
</evidence>
<dbReference type="GO" id="GO:0005524">
    <property type="term" value="F:ATP binding"/>
    <property type="evidence" value="ECO:0007669"/>
    <property type="project" value="UniProtKB-KW"/>
</dbReference>
<dbReference type="GO" id="GO:0016887">
    <property type="term" value="F:ATP hydrolysis activity"/>
    <property type="evidence" value="ECO:0007669"/>
    <property type="project" value="InterPro"/>
</dbReference>
<reference evidence="5 6" key="1">
    <citation type="submission" date="2011-11" db="EMBL/GenBank/DDBJ databases">
        <title>Complete sequence of Spirochaeta sp. grapes.</title>
        <authorList>
            <consortium name="US DOE Joint Genome Institute"/>
            <person name="Lucas S."/>
            <person name="Han J."/>
            <person name="Lapidus A."/>
            <person name="Cheng J.-F."/>
            <person name="Goodwin L."/>
            <person name="Pitluck S."/>
            <person name="Peters L."/>
            <person name="Ovchinnikova G."/>
            <person name="Munk A.C."/>
            <person name="Detter J.C."/>
            <person name="Han C."/>
            <person name="Tapia R."/>
            <person name="Land M."/>
            <person name="Hauser L."/>
            <person name="Kyrpides N."/>
            <person name="Ivanova N."/>
            <person name="Pagani I."/>
            <person name="Ritalahtilisa K."/>
            <person name="Loeffler F."/>
            <person name="Woyke T."/>
        </authorList>
    </citation>
    <scope>NUCLEOTIDE SEQUENCE [LARGE SCALE GENOMIC DNA]</scope>
    <source>
        <strain evidence="6">ATCC BAA-1885 / DSM 22778 / Grapes</strain>
    </source>
</reference>
<gene>
    <name evidence="5" type="ordered locus">SpiGrapes_3052</name>
</gene>
<sequence length="360" mass="39978">MDGSGLFCSLKASYPDFKLDVSFSIEEGELVCIIGPSGCGKSTTLQLITGLIQIDEGSVLLNGTDITQAAVNQREIAMVFQDYALFPHMSVEQNISYPMKLRKIKKMERREKTAALLNLVALSAYQKRKPQELSGGERQRVALARALASQPKLLLLDEPLSALDAKLRKHLRDEIRRIHDETGVTTLYVTHDQEEAMAIADRIIVMSEGKIEQMGSGEEIYRNPSSLFVATFMGEGNLLPYGVLAKCMPEYKVSGEETTDQDESSQLLFFRPENVLVQDDESLPLPAFLPHLAFSDAIVGNCEFSGTHYRLSCLWEGHTIKVNTQRKPRGTHVRLGIINADIKVFMQGKNVGNLSTKVGE</sequence>
<dbReference type="InterPro" id="IPR027417">
    <property type="entry name" value="P-loop_NTPase"/>
</dbReference>
<dbReference type="PANTHER" id="PTHR42781">
    <property type="entry name" value="SPERMIDINE/PUTRESCINE IMPORT ATP-BINDING PROTEIN POTA"/>
    <property type="match status" value="1"/>
</dbReference>
<evidence type="ECO:0000313" key="5">
    <source>
        <dbReference type="EMBL" id="AEV30800.1"/>
    </source>
</evidence>
<dbReference type="RefSeq" id="WP_014271639.1">
    <property type="nucleotide sequence ID" value="NC_016633.1"/>
</dbReference>
<protein>
    <submittedName>
        <fullName evidence="5">ABC-type spermidine/putrescine transport system, ATPase component</fullName>
    </submittedName>
</protein>
<dbReference type="EMBL" id="CP003155">
    <property type="protein sequence ID" value="AEV30800.1"/>
    <property type="molecule type" value="Genomic_DNA"/>
</dbReference>
<keyword evidence="1" id="KW-0813">Transport</keyword>
<organism evidence="5 6">
    <name type="scientific">Sphaerochaeta pleomorpha (strain ATCC BAA-1885 / DSM 22778 / Grapes)</name>
    <dbReference type="NCBI Taxonomy" id="158190"/>
    <lineage>
        <taxon>Bacteria</taxon>
        <taxon>Pseudomonadati</taxon>
        <taxon>Spirochaetota</taxon>
        <taxon>Spirochaetia</taxon>
        <taxon>Spirochaetales</taxon>
        <taxon>Sphaerochaetaceae</taxon>
        <taxon>Sphaerochaeta</taxon>
    </lineage>
</organism>
<dbReference type="Proteomes" id="UP000005632">
    <property type="component" value="Chromosome"/>
</dbReference>
<keyword evidence="2" id="KW-0547">Nucleotide-binding</keyword>
<dbReference type="SMART" id="SM00382">
    <property type="entry name" value="AAA"/>
    <property type="match status" value="1"/>
</dbReference>
<dbReference type="HOGENOM" id="CLU_000604_1_1_12"/>